<proteinExistence type="predicted"/>
<protein>
    <submittedName>
        <fullName evidence="1">Uncharacterized protein</fullName>
    </submittedName>
</protein>
<dbReference type="AlphaFoldDB" id="A0A382RY91"/>
<sequence>MKETIVGALIIGGLIGGAIFLTNPKTHNPIHQITAAKDMVWMSDDLHMNDQDGNKHVVIKKIRKSNDQKSDQHASKKTFIIKMGSDEQDVEVDVKATLEKLKEEMDSVDWDEVAEAVSDSFEELDINIDIEVDSDDITDSIEEITKTITEAVSEAVKGISGKIKVAIKVNNEVTEVTSESGE</sequence>
<name>A0A382RY91_9ZZZZ</name>
<dbReference type="EMBL" id="UINC01124758">
    <property type="protein sequence ID" value="SVD02125.1"/>
    <property type="molecule type" value="Genomic_DNA"/>
</dbReference>
<reference evidence="1" key="1">
    <citation type="submission" date="2018-05" db="EMBL/GenBank/DDBJ databases">
        <authorList>
            <person name="Lanie J.A."/>
            <person name="Ng W.-L."/>
            <person name="Kazmierczak K.M."/>
            <person name="Andrzejewski T.M."/>
            <person name="Davidsen T.M."/>
            <person name="Wayne K.J."/>
            <person name="Tettelin H."/>
            <person name="Glass J.I."/>
            <person name="Rusch D."/>
            <person name="Podicherti R."/>
            <person name="Tsui H.-C.T."/>
            <person name="Winkler M.E."/>
        </authorList>
    </citation>
    <scope>NUCLEOTIDE SEQUENCE</scope>
</reference>
<gene>
    <name evidence="1" type="ORF">METZ01_LOCUS354979</name>
</gene>
<organism evidence="1">
    <name type="scientific">marine metagenome</name>
    <dbReference type="NCBI Taxonomy" id="408172"/>
    <lineage>
        <taxon>unclassified sequences</taxon>
        <taxon>metagenomes</taxon>
        <taxon>ecological metagenomes</taxon>
    </lineage>
</organism>
<evidence type="ECO:0000313" key="1">
    <source>
        <dbReference type="EMBL" id="SVD02125.1"/>
    </source>
</evidence>
<accession>A0A382RY91</accession>